<name>A0A2K2FR39_9CLOT</name>
<feature type="transmembrane region" description="Helical" evidence="1">
    <location>
        <begin position="44"/>
        <end position="67"/>
    </location>
</feature>
<dbReference type="OrthoDB" id="1937349at2"/>
<dbReference type="Proteomes" id="UP000236151">
    <property type="component" value="Unassembled WGS sequence"/>
</dbReference>
<dbReference type="InterPro" id="IPR025377">
    <property type="entry name" value="DUF4367"/>
</dbReference>
<proteinExistence type="predicted"/>
<accession>A0A2K2FR39</accession>
<keyword evidence="4" id="KW-1185">Reference proteome</keyword>
<keyword evidence="1" id="KW-0472">Membrane</keyword>
<evidence type="ECO:0000313" key="4">
    <source>
        <dbReference type="Proteomes" id="UP000236151"/>
    </source>
</evidence>
<comment type="caution">
    <text evidence="3">The sequence shown here is derived from an EMBL/GenBank/DDBJ whole genome shotgun (WGS) entry which is preliminary data.</text>
</comment>
<keyword evidence="1" id="KW-0812">Transmembrane</keyword>
<keyword evidence="1" id="KW-1133">Transmembrane helix</keyword>
<dbReference type="KEGG" id="cthd:CDO33_11250"/>
<dbReference type="EMBL" id="NIOJ01000003">
    <property type="protein sequence ID" value="PNU01242.1"/>
    <property type="molecule type" value="Genomic_DNA"/>
</dbReference>
<reference evidence="3 4" key="1">
    <citation type="submission" date="2017-06" db="EMBL/GenBank/DDBJ databases">
        <title>Investigating the central metabolism of Clostridium thermosuccinogenes.</title>
        <authorList>
            <person name="Koendjbiharie J.G."/>
            <person name="van Kranenburg R."/>
        </authorList>
    </citation>
    <scope>NUCLEOTIDE SEQUENCE [LARGE SCALE GENOMIC DNA]</scope>
    <source>
        <strain evidence="3 4">DSM 5806</strain>
    </source>
</reference>
<dbReference type="RefSeq" id="WP_103080098.1">
    <property type="nucleotide sequence ID" value="NZ_CP021850.1"/>
</dbReference>
<evidence type="ECO:0000259" key="2">
    <source>
        <dbReference type="Pfam" id="PF14285"/>
    </source>
</evidence>
<gene>
    <name evidence="3" type="ORF">CDQ84_02330</name>
</gene>
<protein>
    <recommendedName>
        <fullName evidence="2">DUF4367 domain-containing protein</fullName>
    </recommendedName>
</protein>
<organism evidence="3 4">
    <name type="scientific">Clostridium thermosuccinogenes</name>
    <dbReference type="NCBI Taxonomy" id="84032"/>
    <lineage>
        <taxon>Bacteria</taxon>
        <taxon>Bacillati</taxon>
        <taxon>Bacillota</taxon>
        <taxon>Clostridia</taxon>
        <taxon>Eubacteriales</taxon>
        <taxon>Clostridiaceae</taxon>
        <taxon>Clostridium</taxon>
    </lineage>
</organism>
<evidence type="ECO:0000313" key="3">
    <source>
        <dbReference type="EMBL" id="PNU01242.1"/>
    </source>
</evidence>
<evidence type="ECO:0000256" key="1">
    <source>
        <dbReference type="SAM" id="Phobius"/>
    </source>
</evidence>
<sequence length="233" mass="25642">MINIRDFKSIADECMKDIKVSEELKDKTLMCCQKKRNINLNIRVNRLLVPAASFVLILATVGILNLLPPKTGTGEDNAAQPNIMAATDNAMEVAPGQTTVDILSGSDSEAIESWSVTNPDEARKIFGDAFIMPGYIPEGFKLEEILASGYKGEMADKIILNYVKEELSFSITEETKALEDEFSGYKKIDINGVSGYLKEDGTEVHWFLDGVHYSVAGHISSDEALRVAASMKR</sequence>
<dbReference type="Pfam" id="PF14285">
    <property type="entry name" value="DUF4367"/>
    <property type="match status" value="1"/>
</dbReference>
<feature type="domain" description="DUF4367" evidence="2">
    <location>
        <begin position="133"/>
        <end position="231"/>
    </location>
</feature>
<dbReference type="AlphaFoldDB" id="A0A2K2FR39"/>